<keyword evidence="3" id="KW-0479">Metal-binding</keyword>
<organism evidence="7 8">
    <name type="scientific">Bradyrhizobium canariense</name>
    <dbReference type="NCBI Taxonomy" id="255045"/>
    <lineage>
        <taxon>Bacteria</taxon>
        <taxon>Pseudomonadati</taxon>
        <taxon>Pseudomonadota</taxon>
        <taxon>Alphaproteobacteria</taxon>
        <taxon>Hyphomicrobiales</taxon>
        <taxon>Nitrobacteraceae</taxon>
        <taxon>Bradyrhizobium</taxon>
    </lineage>
</organism>
<evidence type="ECO:0000256" key="4">
    <source>
        <dbReference type="ARBA" id="ARBA00022801"/>
    </source>
</evidence>
<name>A0A1X3GPA6_9BRAD</name>
<keyword evidence="5" id="KW-0862">Zinc</keyword>
<evidence type="ECO:0000259" key="6">
    <source>
        <dbReference type="Pfam" id="PF00753"/>
    </source>
</evidence>
<gene>
    <name evidence="7" type="ORF">BSZ18_08690</name>
</gene>
<dbReference type="AlphaFoldDB" id="A0A1X3GPA6"/>
<keyword evidence="4" id="KW-0378">Hydrolase</keyword>
<feature type="domain" description="Metallo-beta-lactamase" evidence="6">
    <location>
        <begin position="14"/>
        <end position="89"/>
    </location>
</feature>
<dbReference type="InterPro" id="IPR036866">
    <property type="entry name" value="RibonucZ/Hydroxyglut_hydro"/>
</dbReference>
<evidence type="ECO:0000313" key="8">
    <source>
        <dbReference type="Proteomes" id="UP000193553"/>
    </source>
</evidence>
<evidence type="ECO:0000256" key="3">
    <source>
        <dbReference type="ARBA" id="ARBA00022723"/>
    </source>
</evidence>
<dbReference type="GO" id="GO:0046872">
    <property type="term" value="F:metal ion binding"/>
    <property type="evidence" value="ECO:0007669"/>
    <property type="project" value="UniProtKB-KW"/>
</dbReference>
<dbReference type="Pfam" id="PF00753">
    <property type="entry name" value="Lactamase_B"/>
    <property type="match status" value="1"/>
</dbReference>
<protein>
    <recommendedName>
        <fullName evidence="6">Metallo-beta-lactamase domain-containing protein</fullName>
    </recommendedName>
</protein>
<accession>A0A1X3GPA6</accession>
<evidence type="ECO:0000256" key="1">
    <source>
        <dbReference type="ARBA" id="ARBA00001947"/>
    </source>
</evidence>
<evidence type="ECO:0000256" key="5">
    <source>
        <dbReference type="ARBA" id="ARBA00022833"/>
    </source>
</evidence>
<sequence length="187" mass="21104">MIKGAFGPMPMDYFVWLARGGGRIFVIDTGFNAEVAKQRRRNYLRCPVETLAAFDIDAAHVKDVILTHLHYDHAGNFDRFTHARFHPQERELACATGRYMLYPRLSHSFEVEDAGKRSCARYIGAVAARRRDLDQMARCCREYQAALGRRVPDPLPGARAPPFVPVLPMMPVPPSIPHRLVAGCEGR</sequence>
<dbReference type="GO" id="GO:0016787">
    <property type="term" value="F:hydrolase activity"/>
    <property type="evidence" value="ECO:0007669"/>
    <property type="project" value="UniProtKB-KW"/>
</dbReference>
<dbReference type="Proteomes" id="UP000193553">
    <property type="component" value="Unassembled WGS sequence"/>
</dbReference>
<proteinExistence type="inferred from homology"/>
<dbReference type="SUPFAM" id="SSF56281">
    <property type="entry name" value="Metallo-hydrolase/oxidoreductase"/>
    <property type="match status" value="1"/>
</dbReference>
<comment type="caution">
    <text evidence="7">The sequence shown here is derived from an EMBL/GenBank/DDBJ whole genome shotgun (WGS) entry which is preliminary data.</text>
</comment>
<dbReference type="InterPro" id="IPR051013">
    <property type="entry name" value="MBL_superfamily_lactonases"/>
</dbReference>
<evidence type="ECO:0000256" key="2">
    <source>
        <dbReference type="ARBA" id="ARBA00007749"/>
    </source>
</evidence>
<dbReference type="InterPro" id="IPR001279">
    <property type="entry name" value="Metallo-B-lactamas"/>
</dbReference>
<dbReference type="PANTHER" id="PTHR42978">
    <property type="entry name" value="QUORUM-QUENCHING LACTONASE YTNP-RELATED-RELATED"/>
    <property type="match status" value="1"/>
</dbReference>
<dbReference type="EMBL" id="NAFI01000157">
    <property type="protein sequence ID" value="OSJ14934.1"/>
    <property type="molecule type" value="Genomic_DNA"/>
</dbReference>
<reference evidence="7 8" key="1">
    <citation type="submission" date="2017-03" db="EMBL/GenBank/DDBJ databases">
        <title>Whole genome sequences of fourteen strains of Bradyrhizobium canariense and one strain of Bradyrhizobium japonicum isolated from Lupinus (Papilionoideae: Genisteae) species in Algeria.</title>
        <authorList>
            <person name="Crovadore J."/>
            <person name="Chekireb D."/>
            <person name="Brachmann A."/>
            <person name="Chablais R."/>
            <person name="Cochard B."/>
            <person name="Lefort F."/>
        </authorList>
    </citation>
    <scope>NUCLEOTIDE SEQUENCE [LARGE SCALE GENOMIC DNA]</scope>
    <source>
        <strain evidence="7 8">UBMA195</strain>
    </source>
</reference>
<comment type="cofactor">
    <cofactor evidence="1">
        <name>Zn(2+)</name>
        <dbReference type="ChEBI" id="CHEBI:29105"/>
    </cofactor>
</comment>
<evidence type="ECO:0000313" key="7">
    <source>
        <dbReference type="EMBL" id="OSJ14934.1"/>
    </source>
</evidence>
<dbReference type="Gene3D" id="3.60.15.10">
    <property type="entry name" value="Ribonuclease Z/Hydroxyacylglutathione hydrolase-like"/>
    <property type="match status" value="1"/>
</dbReference>
<comment type="similarity">
    <text evidence="2">Belongs to the metallo-beta-lactamase superfamily.</text>
</comment>
<dbReference type="PANTHER" id="PTHR42978:SF7">
    <property type="entry name" value="METALLO-HYDROLASE RV2300C-RELATED"/>
    <property type="match status" value="1"/>
</dbReference>